<dbReference type="EMBL" id="JABBJJ010000008">
    <property type="protein sequence ID" value="NMO13812.1"/>
    <property type="molecule type" value="Genomic_DNA"/>
</dbReference>
<dbReference type="RefSeq" id="WP_169343095.1">
    <property type="nucleotide sequence ID" value="NZ_JABBJJ010000008.1"/>
</dbReference>
<dbReference type="PROSITE" id="PS51257">
    <property type="entry name" value="PROKAR_LIPOPROTEIN"/>
    <property type="match status" value="1"/>
</dbReference>
<dbReference type="Gene3D" id="2.60.120.380">
    <property type="match status" value="2"/>
</dbReference>
<dbReference type="AlphaFoldDB" id="A0A848L6A7"/>
<sequence length="619" mass="66907">MLRPWLHAGAGPLAAVVLLVLAGCGPSFVAEPDASVACEGVRCTAGTCVANGGQPMCRCGAWEAAAGLLCQVSSFTVPDDHAGSPDDATPLTVMSEPAEGRISASTRGQFDRDLFSFHPEPGHSYVFLCQPLSLPRCQPRLLDGSGRQLTGLFLDPERTAWSFKPRGEGPWYIEVSGAGDSGTYAYQLVDLGADDHEDSRDQAAVMEPSDANFTVTSDFLGDDDVIRFQAKAGHAYRMGCELPSTQVGVALRLLDASGRVVDTGEALGTRRMPEVELQAPAAGTWFMQVSPTFGPMPISVTCWLKDLGADDHGDVLATATRLTPGERAPVRLQTRKDVDVLRFTAEAGHTYVLRQSPHVIASIQLHDARDTQLRSANPQWYLLESAIAGDYFLKVRPPAIGALEPPFELWVEDLGPDDHGDTQATATRLSPGVPVEARPHGNSDSDTFAIDVEEQGVYTVRCEPACQARIEGPYQGRYMSRQELREVLLDVSGSGTLYLSLMPSRALDPFTVTVTRTRSDGHPDSVTADTPVRAPPLHVTGDFEAEGDRDALAVTLEAGAWYLVAPSDNAQVSILNPYGSASWFPSQGIYVAPVTGRYSVVLTHRLSWRTDWSLMLERR</sequence>
<dbReference type="Proteomes" id="UP000518300">
    <property type="component" value="Unassembled WGS sequence"/>
</dbReference>
<name>A0A848L6A7_9BACT</name>
<proteinExistence type="predicted"/>
<keyword evidence="2" id="KW-1185">Reference proteome</keyword>
<protein>
    <recommendedName>
        <fullName evidence="3">Lipoprotein</fullName>
    </recommendedName>
</protein>
<comment type="caution">
    <text evidence="1">The sequence shown here is derived from an EMBL/GenBank/DDBJ whole genome shotgun (WGS) entry which is preliminary data.</text>
</comment>
<evidence type="ECO:0000313" key="2">
    <source>
        <dbReference type="Proteomes" id="UP000518300"/>
    </source>
</evidence>
<reference evidence="1 2" key="1">
    <citation type="submission" date="2020-04" db="EMBL/GenBank/DDBJ databases">
        <title>Draft genome of Pyxidicoccus fallax type strain.</title>
        <authorList>
            <person name="Whitworth D.E."/>
        </authorList>
    </citation>
    <scope>NUCLEOTIDE SEQUENCE [LARGE SCALE GENOMIC DNA]</scope>
    <source>
        <strain evidence="1 2">DSM 14698</strain>
    </source>
</reference>
<evidence type="ECO:0000313" key="1">
    <source>
        <dbReference type="EMBL" id="NMO13812.1"/>
    </source>
</evidence>
<evidence type="ECO:0008006" key="3">
    <source>
        <dbReference type="Google" id="ProtNLM"/>
    </source>
</evidence>
<organism evidence="1 2">
    <name type="scientific">Pyxidicoccus fallax</name>
    <dbReference type="NCBI Taxonomy" id="394095"/>
    <lineage>
        <taxon>Bacteria</taxon>
        <taxon>Pseudomonadati</taxon>
        <taxon>Myxococcota</taxon>
        <taxon>Myxococcia</taxon>
        <taxon>Myxococcales</taxon>
        <taxon>Cystobacterineae</taxon>
        <taxon>Myxococcaceae</taxon>
        <taxon>Pyxidicoccus</taxon>
    </lineage>
</organism>
<gene>
    <name evidence="1" type="ORF">HG543_02900</name>
</gene>
<accession>A0A848L6A7</accession>